<keyword evidence="1" id="KW-1133">Transmembrane helix</keyword>
<dbReference type="InterPro" id="IPR010390">
    <property type="entry name" value="ABC-2_transporter-like"/>
</dbReference>
<accession>A0ABN6SJG6</accession>
<dbReference type="PANTHER" id="PTHR36833:SF2">
    <property type="entry name" value="SLR0610 PROTEIN"/>
    <property type="match status" value="1"/>
</dbReference>
<dbReference type="EMBL" id="AP026803">
    <property type="protein sequence ID" value="BDR59758.1"/>
    <property type="molecule type" value="Genomic_DNA"/>
</dbReference>
<name>A0ABN6SJG6_9LACO</name>
<dbReference type="PANTHER" id="PTHR36833">
    <property type="entry name" value="SLR0610 PROTEIN-RELATED"/>
    <property type="match status" value="1"/>
</dbReference>
<dbReference type="Pfam" id="PF06182">
    <property type="entry name" value="ABC2_membrane_6"/>
    <property type="match status" value="1"/>
</dbReference>
<reference evidence="2 3" key="1">
    <citation type="journal article" date="2023" name="Microbiol. Spectr.">
        <title>Symbiosis of Carpenter Bees with Uncharacterized Lactic Acid Bacteria Showing NAD Auxotrophy.</title>
        <authorList>
            <person name="Kawasaki S."/>
            <person name="Ozawa K."/>
            <person name="Mori T."/>
            <person name="Yamamoto A."/>
            <person name="Ito M."/>
            <person name="Ohkuma M."/>
            <person name="Sakamoto M."/>
            <person name="Matsutani M."/>
        </authorList>
    </citation>
    <scope>NUCLEOTIDE SEQUENCE [LARGE SCALE GENOMIC DNA]</scope>
    <source>
        <strain evidence="2 3">Kim32-2</strain>
    </source>
</reference>
<protein>
    <recommendedName>
        <fullName evidence="4">ABC transporter permease</fullName>
    </recommendedName>
</protein>
<dbReference type="RefSeq" id="WP_317637491.1">
    <property type="nucleotide sequence ID" value="NZ_AP026803.1"/>
</dbReference>
<feature type="transmembrane region" description="Helical" evidence="1">
    <location>
        <begin position="20"/>
        <end position="41"/>
    </location>
</feature>
<feature type="transmembrane region" description="Helical" evidence="1">
    <location>
        <begin position="228"/>
        <end position="247"/>
    </location>
</feature>
<proteinExistence type="predicted"/>
<sequence>MRKKHILLSIWRQSIEQFLIYRTTSVITFALALIFLLIQLYVGNFYFEDINSVAGWTKNQYFILITFTNSATYLYNIFFIVGHENFSEAILQGDLDYSLIRPVSSYWYLVGTNIDIPSIFNFFLSVILLAKYLRIELVGINQVVLISVELIMSSITIFLINQICISVTFWINGLTALYGAVEDMISFATHPRQIFPKLVQYIFTFLIPILLVTNIPVELVFGRVSWTYLLYFWIIITILYVISILMWKYGTKKYSSAN</sequence>
<keyword evidence="1" id="KW-0812">Transmembrane</keyword>
<evidence type="ECO:0008006" key="4">
    <source>
        <dbReference type="Google" id="ProtNLM"/>
    </source>
</evidence>
<keyword evidence="1" id="KW-0472">Membrane</keyword>
<organism evidence="2 3">
    <name type="scientific">Lactobacillus xylocopicola</name>
    <dbReference type="NCBI Taxonomy" id="2976676"/>
    <lineage>
        <taxon>Bacteria</taxon>
        <taxon>Bacillati</taxon>
        <taxon>Bacillota</taxon>
        <taxon>Bacilli</taxon>
        <taxon>Lactobacillales</taxon>
        <taxon>Lactobacillaceae</taxon>
        <taxon>Lactobacillus</taxon>
    </lineage>
</organism>
<evidence type="ECO:0000313" key="2">
    <source>
        <dbReference type="EMBL" id="BDR59758.1"/>
    </source>
</evidence>
<gene>
    <name evidence="2" type="ORF">KIM322_00190</name>
</gene>
<keyword evidence="3" id="KW-1185">Reference proteome</keyword>
<feature type="transmembrane region" description="Helical" evidence="1">
    <location>
        <begin position="61"/>
        <end position="81"/>
    </location>
</feature>
<feature type="transmembrane region" description="Helical" evidence="1">
    <location>
        <begin position="198"/>
        <end position="216"/>
    </location>
</feature>
<dbReference type="Proteomes" id="UP001321741">
    <property type="component" value="Chromosome"/>
</dbReference>
<evidence type="ECO:0000313" key="3">
    <source>
        <dbReference type="Proteomes" id="UP001321741"/>
    </source>
</evidence>
<evidence type="ECO:0000256" key="1">
    <source>
        <dbReference type="SAM" id="Phobius"/>
    </source>
</evidence>
<feature type="transmembrane region" description="Helical" evidence="1">
    <location>
        <begin position="106"/>
        <end position="130"/>
    </location>
</feature>